<name>A0A2K2H865_9BACT</name>
<evidence type="ECO:0000313" key="4">
    <source>
        <dbReference type="Proteomes" id="UP000236340"/>
    </source>
</evidence>
<evidence type="ECO:0000313" key="3">
    <source>
        <dbReference type="EMBL" id="PNU19451.1"/>
    </source>
</evidence>
<feature type="coiled-coil region" evidence="1">
    <location>
        <begin position="103"/>
        <end position="130"/>
    </location>
</feature>
<dbReference type="Pfam" id="PF07295">
    <property type="entry name" value="DUF1451"/>
    <property type="match status" value="1"/>
</dbReference>
<reference evidence="3 4" key="1">
    <citation type="journal article" date="2018" name="Genome Announc.">
        <title>Genome Sequence of Geothermobacter sp. HR-1 Iron Reducer from the Loihi Seamount.</title>
        <authorList>
            <person name="Smith H."/>
            <person name="Abuyen K."/>
            <person name="Tremblay J."/>
            <person name="Savalia P."/>
            <person name="Perez-Rodriguez I."/>
            <person name="Emerson D."/>
            <person name="Tully B."/>
            <person name="Amend J."/>
        </authorList>
    </citation>
    <scope>NUCLEOTIDE SEQUENCE [LARGE SCALE GENOMIC DNA]</scope>
    <source>
        <strain evidence="3 4">HR-1</strain>
    </source>
</reference>
<gene>
    <name evidence="3" type="ORF">C2E25_12370</name>
</gene>
<dbReference type="Proteomes" id="UP000236340">
    <property type="component" value="Unassembled WGS sequence"/>
</dbReference>
<evidence type="ECO:0000256" key="2">
    <source>
        <dbReference type="SAM" id="MobiDB-lite"/>
    </source>
</evidence>
<accession>A0A2K2H865</accession>
<sequence>MMKGKPGMSDKNQQHDEQDVGLYEKLAARTAELLEEGRKSLDEALKKAKDELNKAGEFSADKLEKMAEFVRRDINDNAAKATEAVKKAVDPQRVTVGVQSIFARILTSAADALSDLAEKAEKNLEFKTGEVTSAGKLVCKDCGAEMNLKATGRIPPCPKCHKTVFRKSF</sequence>
<keyword evidence="1" id="KW-0175">Coiled coil</keyword>
<dbReference type="AlphaFoldDB" id="A0A2K2H865"/>
<dbReference type="EMBL" id="PPFX01000030">
    <property type="protein sequence ID" value="PNU19451.1"/>
    <property type="molecule type" value="Genomic_DNA"/>
</dbReference>
<protein>
    <recommendedName>
        <fullName evidence="5">Zinc-ribbon containing domain-containing protein</fullName>
    </recommendedName>
</protein>
<proteinExistence type="predicted"/>
<feature type="region of interest" description="Disordered" evidence="2">
    <location>
        <begin position="1"/>
        <end position="20"/>
    </location>
</feature>
<organism evidence="3 4">
    <name type="scientific">Geothermobacter hydrogeniphilus</name>
    <dbReference type="NCBI Taxonomy" id="1969733"/>
    <lineage>
        <taxon>Bacteria</taxon>
        <taxon>Pseudomonadati</taxon>
        <taxon>Thermodesulfobacteriota</taxon>
        <taxon>Desulfuromonadia</taxon>
        <taxon>Desulfuromonadales</taxon>
        <taxon>Geothermobacteraceae</taxon>
        <taxon>Geothermobacter</taxon>
    </lineage>
</organism>
<evidence type="ECO:0000256" key="1">
    <source>
        <dbReference type="SAM" id="Coils"/>
    </source>
</evidence>
<dbReference type="InterPro" id="IPR009912">
    <property type="entry name" value="DUF1451"/>
</dbReference>
<comment type="caution">
    <text evidence="3">The sequence shown here is derived from an EMBL/GenBank/DDBJ whole genome shotgun (WGS) entry which is preliminary data.</text>
</comment>
<evidence type="ECO:0008006" key="5">
    <source>
        <dbReference type="Google" id="ProtNLM"/>
    </source>
</evidence>